<accession>A0ACC6N1V6</accession>
<evidence type="ECO:0000313" key="1">
    <source>
        <dbReference type="EMBL" id="MEA3519628.1"/>
    </source>
</evidence>
<dbReference type="EMBL" id="JAYESG010000011">
    <property type="protein sequence ID" value="MEA3519628.1"/>
    <property type="molecule type" value="Genomic_DNA"/>
</dbReference>
<gene>
    <name evidence="1" type="ORF">U8465_21315</name>
</gene>
<name>A0ACC6N1V6_9HYPH</name>
<sequence length="51" mass="5440">MSPAGPSVLLLRRANASLSAEWALPGGWIHIDEDADLEAAARRVLKEKTGV</sequence>
<reference evidence="1" key="1">
    <citation type="submission" date="2023-12" db="EMBL/GenBank/DDBJ databases">
        <title>Diversity of Rhizobium in root nodule of phaseolus vulgaris.</title>
        <authorList>
            <person name="Wang H."/>
        </authorList>
    </citation>
    <scope>NUCLEOTIDE SEQUENCE</scope>
    <source>
        <strain evidence="1">MJ31</strain>
    </source>
</reference>
<proteinExistence type="predicted"/>
<organism evidence="1 2">
    <name type="scientific">Rhizobium mulingense</name>
    <dbReference type="NCBI Taxonomy" id="3031128"/>
    <lineage>
        <taxon>Bacteria</taxon>
        <taxon>Pseudomonadati</taxon>
        <taxon>Pseudomonadota</taxon>
        <taxon>Alphaproteobacteria</taxon>
        <taxon>Hyphomicrobiales</taxon>
        <taxon>Rhizobiaceae</taxon>
        <taxon>Rhizobium/Agrobacterium group</taxon>
        <taxon>Rhizobium</taxon>
    </lineage>
</organism>
<evidence type="ECO:0000313" key="2">
    <source>
        <dbReference type="Proteomes" id="UP001304050"/>
    </source>
</evidence>
<dbReference type="Proteomes" id="UP001304050">
    <property type="component" value="Unassembled WGS sequence"/>
</dbReference>
<protein>
    <submittedName>
        <fullName evidence="1">NUDIX domain-containing protein</fullName>
    </submittedName>
</protein>
<keyword evidence="2" id="KW-1185">Reference proteome</keyword>
<comment type="caution">
    <text evidence="1">The sequence shown here is derived from an EMBL/GenBank/DDBJ whole genome shotgun (WGS) entry which is preliminary data.</text>
</comment>